<feature type="zinc finger region" description="TRAF-type" evidence="5">
    <location>
        <begin position="86"/>
        <end position="128"/>
    </location>
</feature>
<keyword evidence="1 5" id="KW-0479">Metal-binding</keyword>
<comment type="caution">
    <text evidence="9">The sequence shown here is derived from an EMBL/GenBank/DDBJ whole genome shotgun (WGS) entry which is preliminary data.</text>
</comment>
<keyword evidence="2 5" id="KW-0863">Zinc-finger</keyword>
<evidence type="ECO:0000259" key="7">
    <source>
        <dbReference type="PROSITE" id="PS50145"/>
    </source>
</evidence>
<dbReference type="SUPFAM" id="SSF81383">
    <property type="entry name" value="F-box domain"/>
    <property type="match status" value="1"/>
</dbReference>
<dbReference type="InterPro" id="IPR013083">
    <property type="entry name" value="Znf_RING/FYVE/PHD"/>
</dbReference>
<feature type="compositionally biased region" description="Basic and acidic residues" evidence="6">
    <location>
        <begin position="197"/>
        <end position="224"/>
    </location>
</feature>
<feature type="region of interest" description="Disordered" evidence="6">
    <location>
        <begin position="190"/>
        <end position="224"/>
    </location>
</feature>
<evidence type="ECO:0000259" key="8">
    <source>
        <dbReference type="PROSITE" id="PS50181"/>
    </source>
</evidence>
<gene>
    <name evidence="9" type="ORF">F2P81_009110</name>
</gene>
<reference evidence="9 10" key="1">
    <citation type="submission" date="2019-06" db="EMBL/GenBank/DDBJ databases">
        <title>Draft genomes of female and male turbot (Scophthalmus maximus).</title>
        <authorList>
            <person name="Xu H."/>
            <person name="Xu X.-W."/>
            <person name="Shao C."/>
            <person name="Chen S."/>
        </authorList>
    </citation>
    <scope>NUCLEOTIDE SEQUENCE [LARGE SCALE GENOMIC DNA]</scope>
    <source>
        <strain evidence="9">Ysfricsl-2016a</strain>
        <tissue evidence="9">Blood</tissue>
    </source>
</reference>
<dbReference type="EMBL" id="VEVO01000008">
    <property type="protein sequence ID" value="KAF0038626.1"/>
    <property type="molecule type" value="Genomic_DNA"/>
</dbReference>
<dbReference type="PROSITE" id="PS50145">
    <property type="entry name" value="ZF_TRAF"/>
    <property type="match status" value="1"/>
</dbReference>
<dbReference type="AlphaFoldDB" id="A0A6A4STR8"/>
<evidence type="ECO:0008006" key="11">
    <source>
        <dbReference type="Google" id="ProtNLM"/>
    </source>
</evidence>
<evidence type="ECO:0000313" key="9">
    <source>
        <dbReference type="EMBL" id="KAF0038626.1"/>
    </source>
</evidence>
<protein>
    <recommendedName>
        <fullName evidence="11">F-box only protein 40-like</fullName>
    </recommendedName>
</protein>
<evidence type="ECO:0000313" key="10">
    <source>
        <dbReference type="Proteomes" id="UP000438429"/>
    </source>
</evidence>
<dbReference type="Pfam" id="PF15965">
    <property type="entry name" value="zf-TRAF_2"/>
    <property type="match status" value="1"/>
</dbReference>
<proteinExistence type="predicted"/>
<dbReference type="Proteomes" id="UP000438429">
    <property type="component" value="Unassembled WGS sequence"/>
</dbReference>
<evidence type="ECO:0000256" key="5">
    <source>
        <dbReference type="PROSITE-ProRule" id="PRU00207"/>
    </source>
</evidence>
<accession>A0A6A4STR8</accession>
<organism evidence="9 10">
    <name type="scientific">Scophthalmus maximus</name>
    <name type="common">Turbot</name>
    <name type="synonym">Psetta maxima</name>
    <dbReference type="NCBI Taxonomy" id="52904"/>
    <lineage>
        <taxon>Eukaryota</taxon>
        <taxon>Metazoa</taxon>
        <taxon>Chordata</taxon>
        <taxon>Craniata</taxon>
        <taxon>Vertebrata</taxon>
        <taxon>Euteleostomi</taxon>
        <taxon>Actinopterygii</taxon>
        <taxon>Neopterygii</taxon>
        <taxon>Teleostei</taxon>
        <taxon>Neoteleostei</taxon>
        <taxon>Acanthomorphata</taxon>
        <taxon>Carangaria</taxon>
        <taxon>Pleuronectiformes</taxon>
        <taxon>Pleuronectoidei</taxon>
        <taxon>Scophthalmidae</taxon>
        <taxon>Scophthalmus</taxon>
    </lineage>
</organism>
<dbReference type="GO" id="GO:0008270">
    <property type="term" value="F:zinc ion binding"/>
    <property type="evidence" value="ECO:0007669"/>
    <property type="project" value="UniProtKB-KW"/>
</dbReference>
<feature type="domain" description="TRAF-type" evidence="7">
    <location>
        <begin position="86"/>
        <end position="128"/>
    </location>
</feature>
<dbReference type="InterPro" id="IPR031890">
    <property type="entry name" value="Fbxo30/Fbxo40"/>
</dbReference>
<dbReference type="Gene3D" id="3.30.40.10">
    <property type="entry name" value="Zinc/RING finger domain, C3HC4 (zinc finger)"/>
    <property type="match status" value="1"/>
</dbReference>
<dbReference type="InterPro" id="IPR043013">
    <property type="entry name" value="Znf_TRAF_N"/>
</dbReference>
<keyword evidence="3" id="KW-0833">Ubl conjugation pathway</keyword>
<dbReference type="InterPro" id="IPR036047">
    <property type="entry name" value="F-box-like_dom_sf"/>
</dbReference>
<evidence type="ECO:0000256" key="1">
    <source>
        <dbReference type="ARBA" id="ARBA00022723"/>
    </source>
</evidence>
<evidence type="ECO:0000256" key="3">
    <source>
        <dbReference type="ARBA" id="ARBA00022786"/>
    </source>
</evidence>
<dbReference type="Gene3D" id="3.30.40.150">
    <property type="entry name" value="TRAF-like zinc-finger, N-terminal subdomain"/>
    <property type="match status" value="1"/>
</dbReference>
<dbReference type="InterPro" id="IPR001810">
    <property type="entry name" value="F-box_dom"/>
</dbReference>
<dbReference type="PANTHER" id="PTHR15933:SF21">
    <property type="entry name" value="F-BOX ONLY PROTEIN 40"/>
    <property type="match status" value="1"/>
</dbReference>
<dbReference type="GO" id="GO:0005737">
    <property type="term" value="C:cytoplasm"/>
    <property type="evidence" value="ECO:0007669"/>
    <property type="project" value="TreeGrafter"/>
</dbReference>
<dbReference type="PANTHER" id="PTHR15933">
    <property type="entry name" value="PROTEIN CBG16327"/>
    <property type="match status" value="1"/>
</dbReference>
<dbReference type="SUPFAM" id="SSF49599">
    <property type="entry name" value="TRAF domain-like"/>
    <property type="match status" value="1"/>
</dbReference>
<feature type="domain" description="F-box" evidence="8">
    <location>
        <begin position="602"/>
        <end position="656"/>
    </location>
</feature>
<evidence type="ECO:0000256" key="4">
    <source>
        <dbReference type="ARBA" id="ARBA00022833"/>
    </source>
</evidence>
<dbReference type="InterPro" id="IPR001293">
    <property type="entry name" value="Znf_TRAF"/>
</dbReference>
<evidence type="ECO:0000256" key="6">
    <source>
        <dbReference type="SAM" id="MobiDB-lite"/>
    </source>
</evidence>
<dbReference type="PROSITE" id="PS50181">
    <property type="entry name" value="FBOX"/>
    <property type="match status" value="1"/>
</dbReference>
<keyword evidence="4 5" id="KW-0862">Zinc</keyword>
<evidence type="ECO:0000256" key="2">
    <source>
        <dbReference type="ARBA" id="ARBA00022771"/>
    </source>
</evidence>
<name>A0A6A4STR8_SCOMX</name>
<dbReference type="Pfam" id="PF15966">
    <property type="entry name" value="F-box_4"/>
    <property type="match status" value="1"/>
</dbReference>
<dbReference type="Gene3D" id="1.20.1280.50">
    <property type="match status" value="1"/>
</dbReference>
<sequence length="742" mass="83246">MTLIGRDGEDERFSEGERWSHARSSVGLHSRTSHRSRASKVRQHVHCDSCYSRRCRARVEASVCCAVIPCRLRCGALFHLCKEEDHLLLCPAVRVPCLNAGFGCPVQLPRSSQAAHLRVCPASVVCCSMEWNRWPANDAHSYPMIQLHENLLREKERAGCLDLAMALKDQDRLFHSMKMKKLFPELIQSVEEEEKEEERREEAERRKERQKRAALEKEAAAKEAGARTWEPFNIHLFQEEEDEDEVEVDVEYDQVLSQEEREALARAPVADSNLLENYNAWESMFSKEMGGCREAGEASVGGRGRGLAKGKAKGLGTLTEEEDTADTCWGAAAASNTCTQVSRACTAHSTSASTGAPGRGKFTYEFLEPMKIITVRTFKVPTSFSAKQGRIRNPGFYKKESQAVDTSDLGLTLEEMPVWEEIQASLLCSLEKEQRGHLIAESACADGLLQDEGTQTYNFLSAPFRRNASLADLTAGKPPELHLQLQVEGVTSRHHKASSAFTFLCGHTFQRREYGRHYKNIHSDIQMGVNGWFEQRCPLAYLGCTYSQRRFQPSTHEASVTYNESLGCFSLHPAIAVSLGDASRPSGSSAGSFPCQTRRGGEESLSSLPYEVLCHVATFLDGLSLSQLALVSRLMRQVCSSLLQERGMVTLRWERKTHSHGGAKWRVTQRVWQFSTLFSPVDTWCFLDAPSMSEHLKLCPCYERESRTEKVHLPRVTGDVRTNTSCKGATLVDLFPQKRIMM</sequence>
<dbReference type="GO" id="GO:0061630">
    <property type="term" value="F:ubiquitin protein ligase activity"/>
    <property type="evidence" value="ECO:0007669"/>
    <property type="project" value="InterPro"/>
</dbReference>